<keyword evidence="2 6" id="KW-0540">Nuclease</keyword>
<comment type="similarity">
    <text evidence="6">Belongs to the RnpA family.</text>
</comment>
<proteinExistence type="inferred from homology"/>
<dbReference type="SUPFAM" id="SSF54211">
    <property type="entry name" value="Ribosomal protein S5 domain 2-like"/>
    <property type="match status" value="1"/>
</dbReference>
<dbReference type="Pfam" id="PF00825">
    <property type="entry name" value="Ribonuclease_P"/>
    <property type="match status" value="1"/>
</dbReference>
<gene>
    <name evidence="6" type="primary">rnpA</name>
    <name evidence="7" type="ORF">A2264_03475</name>
</gene>
<dbReference type="HAMAP" id="MF_00227">
    <property type="entry name" value="RNase_P"/>
    <property type="match status" value="1"/>
</dbReference>
<dbReference type="InterPro" id="IPR000100">
    <property type="entry name" value="RNase_P"/>
</dbReference>
<dbReference type="AlphaFoldDB" id="A0A1F4W1I9"/>
<dbReference type="GO" id="GO:0001682">
    <property type="term" value="P:tRNA 5'-leader removal"/>
    <property type="evidence" value="ECO:0007669"/>
    <property type="project" value="UniProtKB-UniRule"/>
</dbReference>
<evidence type="ECO:0000256" key="5">
    <source>
        <dbReference type="ARBA" id="ARBA00022884"/>
    </source>
</evidence>
<evidence type="ECO:0000256" key="4">
    <source>
        <dbReference type="ARBA" id="ARBA00022801"/>
    </source>
</evidence>
<comment type="subunit">
    <text evidence="6">Consists of a catalytic RNA component (M1 or rnpB) and a protein subunit.</text>
</comment>
<dbReference type="GO" id="GO:0042781">
    <property type="term" value="F:3'-tRNA processing endoribonuclease activity"/>
    <property type="evidence" value="ECO:0007669"/>
    <property type="project" value="TreeGrafter"/>
</dbReference>
<evidence type="ECO:0000313" key="8">
    <source>
        <dbReference type="Proteomes" id="UP000176614"/>
    </source>
</evidence>
<evidence type="ECO:0000256" key="1">
    <source>
        <dbReference type="ARBA" id="ARBA00022694"/>
    </source>
</evidence>
<dbReference type="GO" id="GO:0000049">
    <property type="term" value="F:tRNA binding"/>
    <property type="evidence" value="ECO:0007669"/>
    <property type="project" value="UniProtKB-UniRule"/>
</dbReference>
<evidence type="ECO:0000313" key="7">
    <source>
        <dbReference type="EMBL" id="OGC62913.1"/>
    </source>
</evidence>
<keyword evidence="5 6" id="KW-0694">RNA-binding</keyword>
<dbReference type="InterPro" id="IPR014721">
    <property type="entry name" value="Ribsml_uS5_D2-typ_fold_subgr"/>
</dbReference>
<evidence type="ECO:0000256" key="3">
    <source>
        <dbReference type="ARBA" id="ARBA00022759"/>
    </source>
</evidence>
<dbReference type="Gene3D" id="3.30.230.10">
    <property type="match status" value="1"/>
</dbReference>
<dbReference type="PANTHER" id="PTHR33992">
    <property type="entry name" value="RIBONUCLEASE P PROTEIN COMPONENT"/>
    <property type="match status" value="1"/>
</dbReference>
<organism evidence="7 8">
    <name type="scientific">candidate division WWE3 bacterium RIFOXYA2_FULL_46_9</name>
    <dbReference type="NCBI Taxonomy" id="1802636"/>
    <lineage>
        <taxon>Bacteria</taxon>
        <taxon>Katanobacteria</taxon>
    </lineage>
</organism>
<comment type="catalytic activity">
    <reaction evidence="6">
        <text>Endonucleolytic cleavage of RNA, removing 5'-extranucleotides from tRNA precursor.</text>
        <dbReference type="EC" id="3.1.26.5"/>
    </reaction>
</comment>
<dbReference type="GO" id="GO:0030677">
    <property type="term" value="C:ribonuclease P complex"/>
    <property type="evidence" value="ECO:0007669"/>
    <property type="project" value="TreeGrafter"/>
</dbReference>
<dbReference type="GO" id="GO:0004526">
    <property type="term" value="F:ribonuclease P activity"/>
    <property type="evidence" value="ECO:0007669"/>
    <property type="project" value="UniProtKB-UniRule"/>
</dbReference>
<dbReference type="PANTHER" id="PTHR33992:SF1">
    <property type="entry name" value="RIBONUCLEASE P PROTEIN COMPONENT"/>
    <property type="match status" value="1"/>
</dbReference>
<accession>A0A1F4W1I9</accession>
<dbReference type="Proteomes" id="UP000176614">
    <property type="component" value="Unassembled WGS sequence"/>
</dbReference>
<keyword evidence="3 6" id="KW-0255">Endonuclease</keyword>
<evidence type="ECO:0000256" key="6">
    <source>
        <dbReference type="HAMAP-Rule" id="MF_00227"/>
    </source>
</evidence>
<comment type="function">
    <text evidence="6">RNaseP catalyzes the removal of the 5'-leader sequence from pre-tRNA to produce the mature 5'-terminus. It can also cleave other RNA substrates such as 4.5S RNA. The protein component plays an auxiliary but essential role in vivo by binding to the 5'-leader sequence and broadening the substrate specificity of the ribozyme.</text>
</comment>
<reference evidence="7 8" key="1">
    <citation type="journal article" date="2016" name="Nat. Commun.">
        <title>Thousands of microbial genomes shed light on interconnected biogeochemical processes in an aquifer system.</title>
        <authorList>
            <person name="Anantharaman K."/>
            <person name="Brown C.T."/>
            <person name="Hug L.A."/>
            <person name="Sharon I."/>
            <person name="Castelle C.J."/>
            <person name="Probst A.J."/>
            <person name="Thomas B.C."/>
            <person name="Singh A."/>
            <person name="Wilkins M.J."/>
            <person name="Karaoz U."/>
            <person name="Brodie E.L."/>
            <person name="Williams K.H."/>
            <person name="Hubbard S.S."/>
            <person name="Banfield J.F."/>
        </authorList>
    </citation>
    <scope>NUCLEOTIDE SEQUENCE [LARGE SCALE GENOMIC DNA]</scope>
</reference>
<keyword evidence="1 6" id="KW-0819">tRNA processing</keyword>
<comment type="caution">
    <text evidence="7">The sequence shown here is derived from an EMBL/GenBank/DDBJ whole genome shotgun (WGS) entry which is preliminary data.</text>
</comment>
<evidence type="ECO:0000256" key="2">
    <source>
        <dbReference type="ARBA" id="ARBA00022722"/>
    </source>
</evidence>
<sequence>MLKKENRIVSDFEFNVTRKHGKKVFGKYFTCWLLTPRNYSGPFKAGIVVPNKLINVAPKRNSLKRKYRELIRANPQFFNDNSWCVFHPKLEALEKTYEELSIDFIETLQKVSVTD</sequence>
<name>A0A1F4W1I9_UNCKA</name>
<dbReference type="EC" id="3.1.26.5" evidence="6"/>
<dbReference type="EMBL" id="MEVT01000011">
    <property type="protein sequence ID" value="OGC62913.1"/>
    <property type="molecule type" value="Genomic_DNA"/>
</dbReference>
<keyword evidence="4 6" id="KW-0378">Hydrolase</keyword>
<protein>
    <recommendedName>
        <fullName evidence="6">Ribonuclease P protein component</fullName>
        <shortName evidence="6">RNase P protein</shortName>
        <shortName evidence="6">RNaseP protein</shortName>
        <ecNumber evidence="6">3.1.26.5</ecNumber>
    </recommendedName>
    <alternativeName>
        <fullName evidence="6">Protein C5</fullName>
    </alternativeName>
</protein>
<dbReference type="InterPro" id="IPR020568">
    <property type="entry name" value="Ribosomal_Su5_D2-typ_SF"/>
</dbReference>